<geneLocation type="plasmid" evidence="11">
    <name>pdfi1</name>
</geneLocation>
<dbReference type="InterPro" id="IPR052170">
    <property type="entry name" value="M29_Exopeptidase"/>
</dbReference>
<keyword evidence="7" id="KW-0479">Metal-binding</keyword>
<comment type="cofactor">
    <cofactor evidence="1">
        <name>Co(2+)</name>
        <dbReference type="ChEBI" id="CHEBI:48828"/>
    </cofactor>
</comment>
<keyword evidence="10" id="KW-0614">Plasmid</keyword>
<dbReference type="InterPro" id="IPR000787">
    <property type="entry name" value="Peptidase_M29"/>
</dbReference>
<keyword evidence="8" id="KW-0378">Hydrolase</keyword>
<reference evidence="10 11" key="1">
    <citation type="submission" date="2017-05" db="EMBL/GenBank/DDBJ databases">
        <title>The complete genome sequence of Deinococcus ficus isolated from the rhizosphere of the Ficus religiosa L. in Taiwan.</title>
        <authorList>
            <person name="Wu K.-M."/>
            <person name="Liao T.-L."/>
            <person name="Liu Y.-M."/>
            <person name="Young C.-C."/>
            <person name="Tsai S.-F."/>
        </authorList>
    </citation>
    <scope>NUCLEOTIDE SEQUENCE [LARGE SCALE GENOMIC DNA]</scope>
    <source>
        <strain evidence="10 11">CC-FR2-10</strain>
        <plasmid evidence="11">pdfi1</plasmid>
    </source>
</reference>
<evidence type="ECO:0000256" key="3">
    <source>
        <dbReference type="ARBA" id="ARBA00001947"/>
    </source>
</evidence>
<dbReference type="KEGG" id="dfc:DFI_14500"/>
<name>A0A221T0L3_9DEIO</name>
<gene>
    <name evidence="10" type="ORF">DFI_14500</name>
</gene>
<evidence type="ECO:0000313" key="10">
    <source>
        <dbReference type="EMBL" id="ASN82396.1"/>
    </source>
</evidence>
<dbReference type="GO" id="GO:0004177">
    <property type="term" value="F:aminopeptidase activity"/>
    <property type="evidence" value="ECO:0007669"/>
    <property type="project" value="UniProtKB-KW"/>
</dbReference>
<evidence type="ECO:0000256" key="9">
    <source>
        <dbReference type="ARBA" id="ARBA00023049"/>
    </source>
</evidence>
<accession>A0A221T0L3</accession>
<keyword evidence="11" id="KW-1185">Reference proteome</keyword>
<dbReference type="GO" id="GO:0046872">
    <property type="term" value="F:metal ion binding"/>
    <property type="evidence" value="ECO:0007669"/>
    <property type="project" value="UniProtKB-KW"/>
</dbReference>
<keyword evidence="9" id="KW-0482">Metalloprotease</keyword>
<comment type="similarity">
    <text evidence="4">Belongs to the peptidase M29 family.</text>
</comment>
<organism evidence="10 11">
    <name type="scientific">Deinococcus ficus</name>
    <dbReference type="NCBI Taxonomy" id="317577"/>
    <lineage>
        <taxon>Bacteria</taxon>
        <taxon>Thermotogati</taxon>
        <taxon>Deinococcota</taxon>
        <taxon>Deinococci</taxon>
        <taxon>Deinococcales</taxon>
        <taxon>Deinococcaceae</taxon>
        <taxon>Deinococcus</taxon>
    </lineage>
</organism>
<evidence type="ECO:0000256" key="7">
    <source>
        <dbReference type="ARBA" id="ARBA00022723"/>
    </source>
</evidence>
<dbReference type="SUPFAM" id="SSF144052">
    <property type="entry name" value="Thermophilic metalloprotease-like"/>
    <property type="match status" value="1"/>
</dbReference>
<comment type="cofactor">
    <cofactor evidence="3">
        <name>Zn(2+)</name>
        <dbReference type="ChEBI" id="CHEBI:29105"/>
    </cofactor>
</comment>
<dbReference type="PANTHER" id="PTHR34448:SF1">
    <property type="entry name" value="BLL6088 PROTEIN"/>
    <property type="match status" value="1"/>
</dbReference>
<dbReference type="EMBL" id="CP021082">
    <property type="protein sequence ID" value="ASN82396.1"/>
    <property type="molecule type" value="Genomic_DNA"/>
</dbReference>
<proteinExistence type="inferred from homology"/>
<dbReference type="GO" id="GO:0008237">
    <property type="term" value="F:metallopeptidase activity"/>
    <property type="evidence" value="ECO:0007669"/>
    <property type="project" value="UniProtKB-KW"/>
</dbReference>
<evidence type="ECO:0000256" key="8">
    <source>
        <dbReference type="ARBA" id="ARBA00022801"/>
    </source>
</evidence>
<dbReference type="PANTHER" id="PTHR34448">
    <property type="entry name" value="AMINOPEPTIDASE"/>
    <property type="match status" value="1"/>
</dbReference>
<dbReference type="InterPro" id="IPR035097">
    <property type="entry name" value="M29_N-terminal"/>
</dbReference>
<dbReference type="AlphaFoldDB" id="A0A221T0L3"/>
<dbReference type="RefSeq" id="WP_027463681.1">
    <property type="nucleotide sequence ID" value="NZ_CP021082.1"/>
</dbReference>
<protein>
    <submittedName>
        <fullName evidence="10">Aminopeptidase</fullName>
    </submittedName>
</protein>
<dbReference type="Gene3D" id="3.40.1830.10">
    <property type="entry name" value="Thermophilic metalloprotease (M29)"/>
    <property type="match status" value="1"/>
</dbReference>
<dbReference type="STRING" id="317577.GCA_000419625_02789"/>
<dbReference type="GO" id="GO:0006508">
    <property type="term" value="P:proteolysis"/>
    <property type="evidence" value="ECO:0007669"/>
    <property type="project" value="UniProtKB-KW"/>
</dbReference>
<comment type="cofactor">
    <cofactor evidence="2">
        <name>Mg(2+)</name>
        <dbReference type="ChEBI" id="CHEBI:18420"/>
    </cofactor>
</comment>
<dbReference type="Proteomes" id="UP000259030">
    <property type="component" value="Plasmid pDFI1"/>
</dbReference>
<evidence type="ECO:0000256" key="5">
    <source>
        <dbReference type="ARBA" id="ARBA00022438"/>
    </source>
</evidence>
<evidence type="ECO:0000256" key="1">
    <source>
        <dbReference type="ARBA" id="ARBA00001941"/>
    </source>
</evidence>
<keyword evidence="6" id="KW-0645">Protease</keyword>
<dbReference type="Pfam" id="PF02073">
    <property type="entry name" value="Peptidase_M29"/>
    <property type="match status" value="1"/>
</dbReference>
<evidence type="ECO:0000256" key="2">
    <source>
        <dbReference type="ARBA" id="ARBA00001946"/>
    </source>
</evidence>
<sequence length="363" mass="39334">MTYDPDRHATLLADYCVAAQPGDRVLVSASTLALPLVEALHRTLLQRGARPVIRLSYPGQVEDVQRYASDAVLDTLHPGDVDDARAFDASIRILTPTPSAPGLDPQRAARYRAGQAPISPSRLHPRWNLTLYPTEEGARAAGMTLAEYEDFVAKAMFLDAPNPVARWGEVRAFQARLIDRLSRADEVRLTTAAGTDLRLSVKGRSWSNSDAKRNMPSGEVFTAPLETSANGTVTFDVPTLYEGVLVRGVTLTFRDGEVTDATASEGQDVLHAALQTDRGARFLGELGIGTNAGIQQPSMNILFDEKIGGTVHLAVGQAYPENGGTNTSALHWDMILDLRQGGRMQLDGEDFQVDGQFVESAVH</sequence>
<evidence type="ECO:0000256" key="4">
    <source>
        <dbReference type="ARBA" id="ARBA00008236"/>
    </source>
</evidence>
<evidence type="ECO:0000313" key="11">
    <source>
        <dbReference type="Proteomes" id="UP000259030"/>
    </source>
</evidence>
<keyword evidence="5 10" id="KW-0031">Aminopeptidase</keyword>
<evidence type="ECO:0000256" key="6">
    <source>
        <dbReference type="ARBA" id="ARBA00022670"/>
    </source>
</evidence>